<evidence type="ECO:0000313" key="2">
    <source>
        <dbReference type="Proteomes" id="UP001341840"/>
    </source>
</evidence>
<protein>
    <submittedName>
        <fullName evidence="1">Uncharacterized protein</fullName>
    </submittedName>
</protein>
<gene>
    <name evidence="1" type="ORF">PIB30_001631</name>
</gene>
<keyword evidence="2" id="KW-1185">Reference proteome</keyword>
<dbReference type="Proteomes" id="UP001341840">
    <property type="component" value="Unassembled WGS sequence"/>
</dbReference>
<evidence type="ECO:0000313" key="1">
    <source>
        <dbReference type="EMBL" id="MED6142859.1"/>
    </source>
</evidence>
<organism evidence="1 2">
    <name type="scientific">Stylosanthes scabra</name>
    <dbReference type="NCBI Taxonomy" id="79078"/>
    <lineage>
        <taxon>Eukaryota</taxon>
        <taxon>Viridiplantae</taxon>
        <taxon>Streptophyta</taxon>
        <taxon>Embryophyta</taxon>
        <taxon>Tracheophyta</taxon>
        <taxon>Spermatophyta</taxon>
        <taxon>Magnoliopsida</taxon>
        <taxon>eudicotyledons</taxon>
        <taxon>Gunneridae</taxon>
        <taxon>Pentapetalae</taxon>
        <taxon>rosids</taxon>
        <taxon>fabids</taxon>
        <taxon>Fabales</taxon>
        <taxon>Fabaceae</taxon>
        <taxon>Papilionoideae</taxon>
        <taxon>50 kb inversion clade</taxon>
        <taxon>dalbergioids sensu lato</taxon>
        <taxon>Dalbergieae</taxon>
        <taxon>Pterocarpus clade</taxon>
        <taxon>Stylosanthes</taxon>
    </lineage>
</organism>
<reference evidence="1 2" key="1">
    <citation type="journal article" date="2023" name="Plants (Basel)">
        <title>Bridging the Gap: Combining Genomics and Transcriptomics Approaches to Understand Stylosanthes scabra, an Orphan Legume from the Brazilian Caatinga.</title>
        <authorList>
            <person name="Ferreira-Neto J.R.C."/>
            <person name="da Silva M.D."/>
            <person name="Binneck E."/>
            <person name="de Melo N.F."/>
            <person name="da Silva R.H."/>
            <person name="de Melo A.L.T.M."/>
            <person name="Pandolfi V."/>
            <person name="Bustamante F.O."/>
            <person name="Brasileiro-Vidal A.C."/>
            <person name="Benko-Iseppon A.M."/>
        </authorList>
    </citation>
    <scope>NUCLEOTIDE SEQUENCE [LARGE SCALE GENOMIC DNA]</scope>
    <source>
        <tissue evidence="1">Leaves</tissue>
    </source>
</reference>
<accession>A0ABU6T2W7</accession>
<proteinExistence type="predicted"/>
<name>A0ABU6T2W7_9FABA</name>
<sequence length="124" mass="14476">MGWDLDFPGLAYQRRWYLAGLQSYRRPTWAGRSGFRPFKHSDRLILCCRSRELLLGLGSPSLVLFRKSPQTAPMYRMYLQGVWDFRSNRRCQGRRLEIDVSKRQRVGERSPNKDLGAFGYTAIG</sequence>
<comment type="caution">
    <text evidence="1">The sequence shown here is derived from an EMBL/GenBank/DDBJ whole genome shotgun (WGS) entry which is preliminary data.</text>
</comment>
<dbReference type="EMBL" id="JASCZI010090624">
    <property type="protein sequence ID" value="MED6142859.1"/>
    <property type="molecule type" value="Genomic_DNA"/>
</dbReference>